<dbReference type="InterPro" id="IPR007430">
    <property type="entry name" value="VirB8"/>
</dbReference>
<dbReference type="Proteomes" id="UP000052257">
    <property type="component" value="Unassembled WGS sequence"/>
</dbReference>
<organism evidence="7 8">
    <name type="scientific">Campylobacter hyointestinalis subsp. hyointestinalis</name>
    <dbReference type="NCBI Taxonomy" id="91352"/>
    <lineage>
        <taxon>Bacteria</taxon>
        <taxon>Pseudomonadati</taxon>
        <taxon>Campylobacterota</taxon>
        <taxon>Epsilonproteobacteria</taxon>
        <taxon>Campylobacterales</taxon>
        <taxon>Campylobacteraceae</taxon>
        <taxon>Campylobacter</taxon>
    </lineage>
</organism>
<dbReference type="Gene3D" id="3.10.450.230">
    <property type="entry name" value="VirB8 protein"/>
    <property type="match status" value="1"/>
</dbReference>
<accession>A0A9W5APT4</accession>
<proteinExistence type="predicted"/>
<evidence type="ECO:0000313" key="8">
    <source>
        <dbReference type="Proteomes" id="UP000052257"/>
    </source>
</evidence>
<evidence type="ECO:0000256" key="2">
    <source>
        <dbReference type="ARBA" id="ARBA00022692"/>
    </source>
</evidence>
<dbReference type="RefSeq" id="WP_059431073.1">
    <property type="nucleotide sequence ID" value="NZ_FAUW01000002.1"/>
</dbReference>
<evidence type="ECO:0000256" key="4">
    <source>
        <dbReference type="ARBA" id="ARBA00023136"/>
    </source>
</evidence>
<dbReference type="InterPro" id="IPR032710">
    <property type="entry name" value="NTF2-like_dom_sf"/>
</dbReference>
<dbReference type="InterPro" id="IPR026264">
    <property type="entry name" value="VirB8/PtlE"/>
</dbReference>
<dbReference type="AlphaFoldDB" id="A0A9W5APT4"/>
<comment type="caution">
    <text evidence="7">The sequence shown here is derived from an EMBL/GenBank/DDBJ whole genome shotgun (WGS) entry which is preliminary data.</text>
</comment>
<dbReference type="PIRSF" id="PIRSF003299">
    <property type="entry name" value="VirB8_PtlE"/>
    <property type="match status" value="1"/>
</dbReference>
<dbReference type="EMBL" id="FAUW01000002">
    <property type="protein sequence ID" value="CUU79055.1"/>
    <property type="molecule type" value="Genomic_DNA"/>
</dbReference>
<dbReference type="Pfam" id="PF04335">
    <property type="entry name" value="VirB8"/>
    <property type="match status" value="1"/>
</dbReference>
<reference evidence="7 8" key="1">
    <citation type="submission" date="2015-11" db="EMBL/GenBank/DDBJ databases">
        <authorList>
            <consortium name="Pathogen Informatics"/>
        </authorList>
    </citation>
    <scope>NUCLEOTIDE SEQUENCE [LARGE SCALE GENOMIC DNA]</scope>
    <source>
        <strain evidence="7 8">006A-0191</strain>
    </source>
</reference>
<evidence type="ECO:0000256" key="5">
    <source>
        <dbReference type="SAM" id="Phobius"/>
    </source>
</evidence>
<evidence type="ECO:0000256" key="1">
    <source>
        <dbReference type="ARBA" id="ARBA00004167"/>
    </source>
</evidence>
<evidence type="ECO:0000256" key="3">
    <source>
        <dbReference type="ARBA" id="ARBA00022989"/>
    </source>
</evidence>
<dbReference type="GO" id="GO:0030255">
    <property type="term" value="P:protein secretion by the type IV secretion system"/>
    <property type="evidence" value="ECO:0007669"/>
    <property type="project" value="InterPro"/>
</dbReference>
<evidence type="ECO:0000259" key="6">
    <source>
        <dbReference type="Pfam" id="PF04335"/>
    </source>
</evidence>
<evidence type="ECO:0000313" key="7">
    <source>
        <dbReference type="EMBL" id="CUU79055.1"/>
    </source>
</evidence>
<name>A0A9W5APT4_CAMHY</name>
<feature type="transmembrane region" description="Helical" evidence="5">
    <location>
        <begin position="28"/>
        <end position="49"/>
    </location>
</feature>
<keyword evidence="3 5" id="KW-1133">Transmembrane helix</keyword>
<dbReference type="GO" id="GO:0016020">
    <property type="term" value="C:membrane"/>
    <property type="evidence" value="ECO:0007669"/>
    <property type="project" value="UniProtKB-SubCell"/>
</dbReference>
<keyword evidence="2 5" id="KW-0812">Transmembrane</keyword>
<comment type="subcellular location">
    <subcellularLocation>
        <location evidence="1">Membrane</location>
        <topology evidence="1">Single-pass membrane protein</topology>
    </subcellularLocation>
</comment>
<feature type="domain" description="Bacterial virulence protein VirB8" evidence="6">
    <location>
        <begin position="12"/>
        <end position="218"/>
    </location>
</feature>
<dbReference type="SUPFAM" id="SSF54427">
    <property type="entry name" value="NTF2-like"/>
    <property type="match status" value="1"/>
</dbReference>
<keyword evidence="4 5" id="KW-0472">Membrane</keyword>
<gene>
    <name evidence="7" type="primary">virB8</name>
    <name evidence="7" type="ORF">ERS739220_01035</name>
</gene>
<protein>
    <submittedName>
        <fullName evidence="7">Type IV secretory pathway, VirB3-like protein</fullName>
    </submittedName>
</protein>
<dbReference type="CDD" id="cd16424">
    <property type="entry name" value="VirB8"/>
    <property type="match status" value="1"/>
</dbReference>
<sequence length="222" mass="25049">MSKDYDFNTGLDFEASVRYMVEKSNSRAWLVAFCAIFVAVISIVAVILLTPLKTVEPYVIRVDNVTGMVDIITKLDVEQINQNEALDKYFVGTYVKAREGYYYELLNSDYILVQLMSSDQIAAGYREIYSGDNARDQILKNNTEVKVHILSIVLGSSNGVKTATVRANLVTKTDNKGESVSTKVITLSYDYLTGLINEENRIQNPLGFKVLTYRVDDEIVRR</sequence>